<dbReference type="Gene3D" id="2.40.420.20">
    <property type="match status" value="1"/>
</dbReference>
<dbReference type="RefSeq" id="WP_212398497.1">
    <property type="nucleotide sequence ID" value="NZ_JAFCJH010000053.1"/>
</dbReference>
<feature type="domain" description="CusB-like beta-barrel" evidence="3">
    <location>
        <begin position="220"/>
        <end position="296"/>
    </location>
</feature>
<dbReference type="Gene3D" id="2.40.50.100">
    <property type="match status" value="1"/>
</dbReference>
<dbReference type="InterPro" id="IPR051909">
    <property type="entry name" value="MFP_Cation_Efflux"/>
</dbReference>
<evidence type="ECO:0000256" key="2">
    <source>
        <dbReference type="ARBA" id="ARBA00022448"/>
    </source>
</evidence>
<reference evidence="6" key="1">
    <citation type="journal article" date="2021" name="ISME J.">
        <title>Evolutionary origin and ecological implication of a unique nif island in free-living Bradyrhizobium lineages.</title>
        <authorList>
            <person name="Tao J."/>
        </authorList>
    </citation>
    <scope>NUCLEOTIDE SEQUENCE [LARGE SCALE GENOMIC DNA]</scope>
    <source>
        <strain evidence="6">SZCCT0434</strain>
    </source>
</reference>
<dbReference type="Pfam" id="PF25975">
    <property type="entry name" value="CzcB_C"/>
    <property type="match status" value="1"/>
</dbReference>
<keyword evidence="2" id="KW-0813">Transport</keyword>
<name>A0ABS5FU92_9BRAD</name>
<evidence type="ECO:0000259" key="3">
    <source>
        <dbReference type="Pfam" id="PF25954"/>
    </source>
</evidence>
<dbReference type="EMBL" id="JAFCJH010000053">
    <property type="protein sequence ID" value="MBR0800391.1"/>
    <property type="molecule type" value="Genomic_DNA"/>
</dbReference>
<dbReference type="PANTHER" id="PTHR30097">
    <property type="entry name" value="CATION EFFLUX SYSTEM PROTEIN CUSB"/>
    <property type="match status" value="1"/>
</dbReference>
<proteinExistence type="inferred from homology"/>
<dbReference type="InterPro" id="IPR058649">
    <property type="entry name" value="CzcB_C"/>
</dbReference>
<keyword evidence="6" id="KW-1185">Reference proteome</keyword>
<evidence type="ECO:0000313" key="6">
    <source>
        <dbReference type="Proteomes" id="UP001315278"/>
    </source>
</evidence>
<sequence length="374" mass="40335">MTRPSGLESAKAAAPATAQDVNLEQQYVELNDKQAATMKVVDADQRSFRTLKNAVGNIDFNQNMLVQAFTPYPGRIVDTFFNIGDEVKKGDPLFTIDSPDLLNAESALLAAAGVLELQTRTLARVKQLLKTGGGAQKDVDQSTSDQQTAEGNFKAARDAVRLFGKTDADIDLIVADRKVDSILIVPSTISGRIIARNAAPGLYVQPGNAPAPYSLADISTMWMIANVIETDAPSYKIGQPVEVQVPAYPNEVFRGRVTTLGLNIDPNSHRQLVRSVIDDPQHKLRAGMLASFTIETEPPKTSVSVPIDAVVREGDGTMTVWVTSDGHRFDRRTVKIGMQQDGWRQIVDGLKAGEKVASAGAIFLSNKFANAASG</sequence>
<dbReference type="InterPro" id="IPR006143">
    <property type="entry name" value="RND_pump_MFP"/>
</dbReference>
<dbReference type="Pfam" id="PF25954">
    <property type="entry name" value="Beta-barrel_RND_2"/>
    <property type="match status" value="1"/>
</dbReference>
<feature type="domain" description="CzcB-like C-terminal circularly permuted SH3-like" evidence="4">
    <location>
        <begin position="303"/>
        <end position="361"/>
    </location>
</feature>
<dbReference type="Gene3D" id="2.40.30.170">
    <property type="match status" value="1"/>
</dbReference>
<protein>
    <submittedName>
        <fullName evidence="5">Efflux RND transporter periplasmic adaptor subunit</fullName>
    </submittedName>
</protein>
<dbReference type="PANTHER" id="PTHR30097:SF16">
    <property type="entry name" value="CATION EFFLUX SYSTEM (CZCB-LIKE)"/>
    <property type="match status" value="1"/>
</dbReference>
<dbReference type="Gene3D" id="1.10.287.470">
    <property type="entry name" value="Helix hairpin bin"/>
    <property type="match status" value="1"/>
</dbReference>
<organism evidence="5 6">
    <name type="scientific">Bradyrhizobium jicamae</name>
    <dbReference type="NCBI Taxonomy" id="280332"/>
    <lineage>
        <taxon>Bacteria</taxon>
        <taxon>Pseudomonadati</taxon>
        <taxon>Pseudomonadota</taxon>
        <taxon>Alphaproteobacteria</taxon>
        <taxon>Hyphomicrobiales</taxon>
        <taxon>Nitrobacteraceae</taxon>
        <taxon>Bradyrhizobium</taxon>
    </lineage>
</organism>
<comment type="similarity">
    <text evidence="1">Belongs to the membrane fusion protein (MFP) (TC 8.A.1) family.</text>
</comment>
<accession>A0ABS5FU92</accession>
<gene>
    <name evidence="5" type="ORF">JQ615_33980</name>
</gene>
<evidence type="ECO:0000256" key="1">
    <source>
        <dbReference type="ARBA" id="ARBA00009477"/>
    </source>
</evidence>
<evidence type="ECO:0000313" key="5">
    <source>
        <dbReference type="EMBL" id="MBR0800391.1"/>
    </source>
</evidence>
<dbReference type="SUPFAM" id="SSF111369">
    <property type="entry name" value="HlyD-like secretion proteins"/>
    <property type="match status" value="1"/>
</dbReference>
<dbReference type="Proteomes" id="UP001315278">
    <property type="component" value="Unassembled WGS sequence"/>
</dbReference>
<dbReference type="InterPro" id="IPR058792">
    <property type="entry name" value="Beta-barrel_RND_2"/>
</dbReference>
<dbReference type="NCBIfam" id="TIGR01730">
    <property type="entry name" value="RND_mfp"/>
    <property type="match status" value="1"/>
</dbReference>
<comment type="caution">
    <text evidence="5">The sequence shown here is derived from an EMBL/GenBank/DDBJ whole genome shotgun (WGS) entry which is preliminary data.</text>
</comment>
<evidence type="ECO:0000259" key="4">
    <source>
        <dbReference type="Pfam" id="PF25975"/>
    </source>
</evidence>